<protein>
    <recommendedName>
        <fullName evidence="2">Ycf80</fullName>
    </recommendedName>
</protein>
<gene>
    <name evidence="1" type="primary">ycf80</name>
</gene>
<dbReference type="AlphaFoldDB" id="A0A1Z1MIP7"/>
<name>A0A1Z1MIP7_9FLOR</name>
<reference evidence="1" key="1">
    <citation type="journal article" date="2017" name="J. Phycol.">
        <title>Analysis of chloroplast genomes and a supermatrix inform reclassification of the Rhodomelaceae (Rhodophyta).</title>
        <authorList>
            <person name="Diaz-Tapia P."/>
            <person name="Maggs C.A."/>
            <person name="West J.A."/>
            <person name="Verbruggen H."/>
        </authorList>
    </citation>
    <scope>NUCLEOTIDE SEQUENCE</scope>
    <source>
        <strain evidence="1">PD931</strain>
    </source>
</reference>
<keyword evidence="1" id="KW-0150">Chloroplast</keyword>
<geneLocation type="chloroplast" evidence="1"/>
<dbReference type="RefSeq" id="YP_009396573.1">
    <property type="nucleotide sequence ID" value="NC_035283.1"/>
</dbReference>
<proteinExistence type="predicted"/>
<keyword evidence="1" id="KW-0934">Plastid</keyword>
<organism evidence="1">
    <name type="scientific">Vertebrata australis</name>
    <dbReference type="NCBI Taxonomy" id="1967852"/>
    <lineage>
        <taxon>Eukaryota</taxon>
        <taxon>Rhodophyta</taxon>
        <taxon>Florideophyceae</taxon>
        <taxon>Rhodymeniophycidae</taxon>
        <taxon>Ceramiales</taxon>
        <taxon>Rhodomelaceae</taxon>
        <taxon>Polysiphonioideae</taxon>
        <taxon>Vertebrata</taxon>
    </lineage>
</organism>
<dbReference type="EMBL" id="MF101439">
    <property type="protein sequence ID" value="ARW65759.1"/>
    <property type="molecule type" value="Genomic_DNA"/>
</dbReference>
<evidence type="ECO:0000313" key="1">
    <source>
        <dbReference type="EMBL" id="ARW65759.1"/>
    </source>
</evidence>
<accession>A0A1Z1MIP7</accession>
<sequence length="476" mass="56123">MILSNFTLFLISQKNQCTSFLLSQNSYLKNSDILIKKRTLNNNLILFTSHDKHSQKTLELSDNHVNFSKIMSPNIWQKFINKYLQETVFLSPTNKFTNNYINKLKMMGLSVYDSNQNRNFLYKFSKDLINGRIHIQTINRNNSIIYNSKSEGNTYLKYVWLKLLNFKLLGFTDLKKTLVSTFGKYAFTLVNSSLPLFILINNNSEIIMSESTDYLSNVQCFNIPYNSIFSRFFTTPNNKSSYTCLLFVNYDDAIEYKNYINYKNANSTRALKIEVVPSSIFLYSKLKSLYLNKIDFRLIPDLKEVSNLIYEYSKYKNISFHSKQNYGYTFFQGQPLYQINLTNFQNKLELKIKNLQFIKSNNQYTNNNTFFLNYSNAINTWEKVIKENSDVNLPKNPQITVSNLESFIKDQQYQKSFSNVIFLPSVENYIFIKKYLIGNLAGQSNIYYWLSHKGSYLKILCHRIFWSLTSRQPNNW</sequence>
<evidence type="ECO:0008006" key="2">
    <source>
        <dbReference type="Google" id="ProtNLM"/>
    </source>
</evidence>
<dbReference type="GeneID" id="33358792"/>